<dbReference type="PANTHER" id="PTHR24148">
    <property type="entry name" value="ANKYRIN REPEAT DOMAIN-CONTAINING PROTEIN 39 HOMOLOG-RELATED"/>
    <property type="match status" value="1"/>
</dbReference>
<name>A0A8H6RAV0_9PEZI</name>
<proteinExistence type="predicted"/>
<dbReference type="AlphaFoldDB" id="A0A8H6RAV0"/>
<dbReference type="InterPro" id="IPR052895">
    <property type="entry name" value="HetReg/Transcr_Mod"/>
</dbReference>
<comment type="caution">
    <text evidence="2">The sequence shown here is derived from an EMBL/GenBank/DDBJ whole genome shotgun (WGS) entry which is preliminary data.</text>
</comment>
<sequence>MTIYEPLNQENREIRILLLLPSEQPGLVRARLQTLSLNVFNQAKKGHSSHDYARSDDSVGSDSPVTFTTAVQTGLLQAAAIADIAKLLGVSKDIVEPVAQSHDIANTVRSLINALEELHAAKEWKDRDWQSWRLKYWSSVQDAAVLLHEQRMAQSRYEAVSYCWDRKNARAATELNGAMFDAPASAVEVLKRFSKDYVHPALWIDALCINQQDMKERESQILMMGDIYRFATRTLVWLGPEDVQTTEALDVCRALLEQLPKDVMDLPTGQFRHALQNIHALDDASVKSLDHILYREWFTRQWVLQEVAPSKQHVCFIGSETIGWRDLELLNAWAYETRQWERLRRIPELPCMTLSIRRGAPVFQNLSALALQSRKLLATNSRDKIYGLLSMARWEERGEPPPEAVRPNYEQSLSSCMCRATKAMIEEDQNLFVLEEVEVQWHDNPTWRYDLKECDLPWPSWCPQWHRPKSETQAVIPRLGSRSYAEPRTRDATTAKWSGLKPCQDLRTLMVAGFSIDTIFSSRTTYDLTSMRIKDGVLQEDFFADHAEAGSHPSISLATIVEVLTAGQVLLPEEYGVNFEERSFGDYKRDGILKCPTKLDPEKSYGNVSAQISVDPSAGRHMFLTSTGRIGLGSSKMRSCDKVVVLYGSAWPFVLSAEEDGFRLVGACNVQGITNDGTIAECERKGRARESFELR</sequence>
<dbReference type="Pfam" id="PF06985">
    <property type="entry name" value="HET"/>
    <property type="match status" value="1"/>
</dbReference>
<protein>
    <submittedName>
        <fullName evidence="2">Heterokaryon incompatibility protein 6, OR allele</fullName>
    </submittedName>
</protein>
<dbReference type="Proteomes" id="UP000660729">
    <property type="component" value="Unassembled WGS sequence"/>
</dbReference>
<gene>
    <name evidence="2" type="ORF">HII31_12060</name>
</gene>
<evidence type="ECO:0000313" key="3">
    <source>
        <dbReference type="Proteomes" id="UP000660729"/>
    </source>
</evidence>
<dbReference type="EMBL" id="JABCIY010000249">
    <property type="protein sequence ID" value="KAF7186651.1"/>
    <property type="molecule type" value="Genomic_DNA"/>
</dbReference>
<dbReference type="Pfam" id="PF26639">
    <property type="entry name" value="Het-6_barrel"/>
    <property type="match status" value="1"/>
</dbReference>
<keyword evidence="3" id="KW-1185">Reference proteome</keyword>
<accession>A0A8H6RAV0</accession>
<feature type="domain" description="Heterokaryon incompatibility" evidence="1">
    <location>
        <begin position="157"/>
        <end position="306"/>
    </location>
</feature>
<dbReference type="OrthoDB" id="3650339at2759"/>
<reference evidence="2" key="1">
    <citation type="submission" date="2020-04" db="EMBL/GenBank/DDBJ databases">
        <title>Draft genome resource of the tomato pathogen Pseudocercospora fuligena.</title>
        <authorList>
            <person name="Zaccaron A."/>
        </authorList>
    </citation>
    <scope>NUCLEOTIDE SEQUENCE</scope>
    <source>
        <strain evidence="2">PF001</strain>
    </source>
</reference>
<evidence type="ECO:0000259" key="1">
    <source>
        <dbReference type="Pfam" id="PF06985"/>
    </source>
</evidence>
<organism evidence="2 3">
    <name type="scientific">Pseudocercospora fuligena</name>
    <dbReference type="NCBI Taxonomy" id="685502"/>
    <lineage>
        <taxon>Eukaryota</taxon>
        <taxon>Fungi</taxon>
        <taxon>Dikarya</taxon>
        <taxon>Ascomycota</taxon>
        <taxon>Pezizomycotina</taxon>
        <taxon>Dothideomycetes</taxon>
        <taxon>Dothideomycetidae</taxon>
        <taxon>Mycosphaerellales</taxon>
        <taxon>Mycosphaerellaceae</taxon>
        <taxon>Pseudocercospora</taxon>
    </lineage>
</organism>
<dbReference type="InterPro" id="IPR010730">
    <property type="entry name" value="HET"/>
</dbReference>
<evidence type="ECO:0000313" key="2">
    <source>
        <dbReference type="EMBL" id="KAF7186651.1"/>
    </source>
</evidence>
<dbReference type="PANTHER" id="PTHR24148:SF64">
    <property type="entry name" value="HETEROKARYON INCOMPATIBILITY DOMAIN-CONTAINING PROTEIN"/>
    <property type="match status" value="1"/>
</dbReference>